<evidence type="ECO:0000259" key="5">
    <source>
        <dbReference type="PROSITE" id="PS51396"/>
    </source>
</evidence>
<sequence length="566" mass="62128">MDVQLYVYDISRVSQQFLGTQIDAVYHTSIVLNNVEYYFGQGVQQSYPGTTHHGEPMEVLHLGKTEIPMDVILDYLQSLKQVYTPESYDLLLNNCNNFTHDLSTFLVGKGIPDHITGLPETFMNSPFGYLLRPQLDLAMQGITQAPTVPTGASPSAPAIIEPATQPSKSVHEIDSNFELEELLSSASKTCAVIFFTSSTCAPCKLVYPAFDELAEEAGKWGVFIKIDLNRAYQVAARYGVRATPTFITFLKGQKDEEWTGANETDLRGKVRLLLQRATFHPHQNLDLGQLIQSSTTLISFSKVPPLDKLIQKLGDSSTDPAVLRMKTFLTNLNTSTPQNNPMPDIHAFNIFLAHSLRNPDPTSLFAVYDLLRLALNDPRIAAAYAAPQNFETITALISHVTSGATAIPYNLRLITLHLSCNLFPHHALRTHALSNPRFTTLLSTLLTTSLLDLSHTTTRIAAASLAFNLAASNVRARIDGAELFDDGTQTEMVAGIVEAVRRETESQEAAKGLIMALGLWVYCADVEGEVVDLVKVLEAGEVVGEKRGLLGAEDGLVKGVERLLRS</sequence>
<dbReference type="InterPro" id="IPR013766">
    <property type="entry name" value="Thioredoxin_domain"/>
</dbReference>
<keyword evidence="8" id="KW-1185">Reference proteome</keyword>
<dbReference type="AlphaFoldDB" id="A0A6G1GCJ4"/>
<dbReference type="InterPro" id="IPR036249">
    <property type="entry name" value="Thioredoxin-like_sf"/>
</dbReference>
<evidence type="ECO:0000259" key="4">
    <source>
        <dbReference type="PROSITE" id="PS51352"/>
    </source>
</evidence>
<dbReference type="PROSITE" id="PS00194">
    <property type="entry name" value="THIOREDOXIN_1"/>
    <property type="match status" value="1"/>
</dbReference>
<dbReference type="OrthoDB" id="21221at2759"/>
<dbReference type="Pfam" id="PF08324">
    <property type="entry name" value="PUL"/>
    <property type="match status" value="1"/>
</dbReference>
<reference evidence="9" key="3">
    <citation type="submission" date="2025-04" db="UniProtKB">
        <authorList>
            <consortium name="RefSeq"/>
        </authorList>
    </citation>
    <scope>IDENTIFICATION</scope>
    <source>
        <strain evidence="9">CBS 781.70</strain>
    </source>
</reference>
<feature type="domain" description="PPPDE" evidence="6">
    <location>
        <begin position="1"/>
        <end position="136"/>
    </location>
</feature>
<feature type="domain" description="Thioredoxin" evidence="4">
    <location>
        <begin position="150"/>
        <end position="275"/>
    </location>
</feature>
<evidence type="ECO:0000313" key="7">
    <source>
        <dbReference type="EMBL" id="KAF1815754.1"/>
    </source>
</evidence>
<dbReference type="GO" id="GO:0070646">
    <property type="term" value="P:protein modification by small protein removal"/>
    <property type="evidence" value="ECO:0007669"/>
    <property type="project" value="TreeGrafter"/>
</dbReference>
<dbReference type="RefSeq" id="XP_033537385.1">
    <property type="nucleotide sequence ID" value="XM_033676053.1"/>
</dbReference>
<dbReference type="GO" id="GO:0006508">
    <property type="term" value="P:proteolysis"/>
    <property type="evidence" value="ECO:0007669"/>
    <property type="project" value="UniProtKB-KW"/>
</dbReference>
<gene>
    <name evidence="7 9" type="ORF">P152DRAFT_390680</name>
</gene>
<dbReference type="SUPFAM" id="SSF52833">
    <property type="entry name" value="Thioredoxin-like"/>
    <property type="match status" value="1"/>
</dbReference>
<dbReference type="PROSITE" id="PS51396">
    <property type="entry name" value="PUL"/>
    <property type="match status" value="1"/>
</dbReference>
<dbReference type="InterPro" id="IPR017937">
    <property type="entry name" value="Thioredoxin_CS"/>
</dbReference>
<dbReference type="Proteomes" id="UP000504638">
    <property type="component" value="Unplaced"/>
</dbReference>
<dbReference type="PANTHER" id="PTHR12378">
    <property type="entry name" value="DESUMOYLATING ISOPEPTIDASE"/>
    <property type="match status" value="1"/>
</dbReference>
<dbReference type="SMART" id="SM01179">
    <property type="entry name" value="DUF862"/>
    <property type="match status" value="1"/>
</dbReference>
<dbReference type="InterPro" id="IPR008580">
    <property type="entry name" value="PPPDE_dom"/>
</dbReference>
<dbReference type="PROSITE" id="PS51858">
    <property type="entry name" value="PPPDE"/>
    <property type="match status" value="1"/>
</dbReference>
<evidence type="ECO:0000256" key="2">
    <source>
        <dbReference type="ARBA" id="ARBA00022670"/>
    </source>
</evidence>
<accession>A0A6G1GCJ4</accession>
<dbReference type="Gene3D" id="3.40.30.10">
    <property type="entry name" value="Glutaredoxin"/>
    <property type="match status" value="1"/>
</dbReference>
<evidence type="ECO:0000256" key="1">
    <source>
        <dbReference type="ARBA" id="ARBA00008140"/>
    </source>
</evidence>
<dbReference type="Pfam" id="PF00085">
    <property type="entry name" value="Thioredoxin"/>
    <property type="match status" value="1"/>
</dbReference>
<dbReference type="InterPro" id="IPR013535">
    <property type="entry name" value="PUL_dom"/>
</dbReference>
<keyword evidence="2" id="KW-0645">Protease</keyword>
<feature type="domain" description="PUL" evidence="5">
    <location>
        <begin position="290"/>
        <end position="566"/>
    </location>
</feature>
<evidence type="ECO:0000259" key="6">
    <source>
        <dbReference type="PROSITE" id="PS51858"/>
    </source>
</evidence>
<organism evidence="7">
    <name type="scientific">Eremomyces bilateralis CBS 781.70</name>
    <dbReference type="NCBI Taxonomy" id="1392243"/>
    <lineage>
        <taxon>Eukaryota</taxon>
        <taxon>Fungi</taxon>
        <taxon>Dikarya</taxon>
        <taxon>Ascomycota</taxon>
        <taxon>Pezizomycotina</taxon>
        <taxon>Dothideomycetes</taxon>
        <taxon>Dothideomycetes incertae sedis</taxon>
        <taxon>Eremomycetales</taxon>
        <taxon>Eremomycetaceae</taxon>
        <taxon>Eremomyces</taxon>
    </lineage>
</organism>
<dbReference type="Gene3D" id="3.90.1720.30">
    <property type="entry name" value="PPPDE domains"/>
    <property type="match status" value="1"/>
</dbReference>
<proteinExistence type="inferred from homology"/>
<dbReference type="PROSITE" id="PS51352">
    <property type="entry name" value="THIOREDOXIN_2"/>
    <property type="match status" value="1"/>
</dbReference>
<dbReference type="InterPro" id="IPR042266">
    <property type="entry name" value="PPPDE_sf"/>
</dbReference>
<name>A0A6G1GCJ4_9PEZI</name>
<dbReference type="GeneID" id="54416623"/>
<protein>
    <submittedName>
        <fullName evidence="7 9">Thioredoxin domain-containing protein</fullName>
    </submittedName>
</protein>
<dbReference type="CDD" id="cd02947">
    <property type="entry name" value="TRX_family"/>
    <property type="match status" value="1"/>
</dbReference>
<dbReference type="Gene3D" id="1.25.10.10">
    <property type="entry name" value="Leucine-rich Repeat Variant"/>
    <property type="match status" value="1"/>
</dbReference>
<dbReference type="InterPro" id="IPR011989">
    <property type="entry name" value="ARM-like"/>
</dbReference>
<reference evidence="9" key="2">
    <citation type="submission" date="2020-04" db="EMBL/GenBank/DDBJ databases">
        <authorList>
            <consortium name="NCBI Genome Project"/>
        </authorList>
    </citation>
    <scope>NUCLEOTIDE SEQUENCE</scope>
    <source>
        <strain evidence="9">CBS 781.70</strain>
    </source>
</reference>
<evidence type="ECO:0000256" key="3">
    <source>
        <dbReference type="ARBA" id="ARBA00022801"/>
    </source>
</evidence>
<evidence type="ECO:0000313" key="8">
    <source>
        <dbReference type="Proteomes" id="UP000504638"/>
    </source>
</evidence>
<keyword evidence="3" id="KW-0378">Hydrolase</keyword>
<dbReference type="EMBL" id="ML975151">
    <property type="protein sequence ID" value="KAF1815754.1"/>
    <property type="molecule type" value="Genomic_DNA"/>
</dbReference>
<comment type="similarity">
    <text evidence="1">Belongs to the DeSI family.</text>
</comment>
<dbReference type="GO" id="GO:0008233">
    <property type="term" value="F:peptidase activity"/>
    <property type="evidence" value="ECO:0007669"/>
    <property type="project" value="UniProtKB-KW"/>
</dbReference>
<dbReference type="PANTHER" id="PTHR12378:SF7">
    <property type="entry name" value="DESUMOYLATING ISOPEPTIDASE 1"/>
    <property type="match status" value="1"/>
</dbReference>
<dbReference type="Pfam" id="PF05903">
    <property type="entry name" value="Peptidase_C97"/>
    <property type="match status" value="1"/>
</dbReference>
<reference evidence="7 9" key="1">
    <citation type="submission" date="2020-01" db="EMBL/GenBank/DDBJ databases">
        <authorList>
            <consortium name="DOE Joint Genome Institute"/>
            <person name="Haridas S."/>
            <person name="Albert R."/>
            <person name="Binder M."/>
            <person name="Bloem J."/>
            <person name="Labutti K."/>
            <person name="Salamov A."/>
            <person name="Andreopoulos B."/>
            <person name="Baker S.E."/>
            <person name="Barry K."/>
            <person name="Bills G."/>
            <person name="Bluhm B.H."/>
            <person name="Cannon C."/>
            <person name="Castanera R."/>
            <person name="Culley D.E."/>
            <person name="Daum C."/>
            <person name="Ezra D."/>
            <person name="Gonzalez J.B."/>
            <person name="Henrissat B."/>
            <person name="Kuo A."/>
            <person name="Liang C."/>
            <person name="Lipzen A."/>
            <person name="Lutzoni F."/>
            <person name="Magnuson J."/>
            <person name="Mondo S."/>
            <person name="Nolan M."/>
            <person name="Ohm R."/>
            <person name="Pangilinan J."/>
            <person name="Park H.-J."/>
            <person name="Ramirez L."/>
            <person name="Alfaro M."/>
            <person name="Sun H."/>
            <person name="Tritt A."/>
            <person name="Yoshinaga Y."/>
            <person name="Zwiers L.-H."/>
            <person name="Turgeon B.G."/>
            <person name="Goodwin S.B."/>
            <person name="Spatafora J.W."/>
            <person name="Crous P.W."/>
            <person name="Grigoriev I.V."/>
        </authorList>
    </citation>
    <scope>NUCLEOTIDE SEQUENCE</scope>
    <source>
        <strain evidence="7 9">CBS 781.70</strain>
    </source>
</reference>
<evidence type="ECO:0000313" key="9">
    <source>
        <dbReference type="RefSeq" id="XP_033537385.1"/>
    </source>
</evidence>